<keyword evidence="6" id="KW-1185">Reference proteome</keyword>
<evidence type="ECO:0000256" key="3">
    <source>
        <dbReference type="PROSITE-ProRule" id="PRU00059"/>
    </source>
</evidence>
<dbReference type="InterPro" id="IPR035914">
    <property type="entry name" value="Sperma_CUB_dom_sf"/>
</dbReference>
<feature type="domain" description="CUB" evidence="4">
    <location>
        <begin position="37"/>
        <end position="152"/>
    </location>
</feature>
<dbReference type="AlphaFoldDB" id="A0A8S3Z713"/>
<dbReference type="PANTHER" id="PTHR24251:SF37">
    <property type="entry name" value="CUB DOMAIN-CONTAINING PROTEIN"/>
    <property type="match status" value="1"/>
</dbReference>
<accession>A0A8S3Z713</accession>
<evidence type="ECO:0000256" key="1">
    <source>
        <dbReference type="ARBA" id="ARBA00022737"/>
    </source>
</evidence>
<feature type="non-terminal residue" evidence="5">
    <location>
        <position position="152"/>
    </location>
</feature>
<dbReference type="InterPro" id="IPR000859">
    <property type="entry name" value="CUB_dom"/>
</dbReference>
<comment type="caution">
    <text evidence="3">Lacks conserved residue(s) required for the propagation of feature annotation.</text>
</comment>
<keyword evidence="1" id="KW-0677">Repeat</keyword>
<dbReference type="Pfam" id="PF00431">
    <property type="entry name" value="CUB"/>
    <property type="match status" value="1"/>
</dbReference>
<proteinExistence type="predicted"/>
<dbReference type="SMART" id="SM00042">
    <property type="entry name" value="CUB"/>
    <property type="match status" value="1"/>
</dbReference>
<dbReference type="SUPFAM" id="SSF49854">
    <property type="entry name" value="Spermadhesin, CUB domain"/>
    <property type="match status" value="1"/>
</dbReference>
<keyword evidence="2" id="KW-1015">Disulfide bond</keyword>
<evidence type="ECO:0000256" key="2">
    <source>
        <dbReference type="ARBA" id="ARBA00023157"/>
    </source>
</evidence>
<organism evidence="5 6">
    <name type="scientific">Candidula unifasciata</name>
    <dbReference type="NCBI Taxonomy" id="100452"/>
    <lineage>
        <taxon>Eukaryota</taxon>
        <taxon>Metazoa</taxon>
        <taxon>Spiralia</taxon>
        <taxon>Lophotrochozoa</taxon>
        <taxon>Mollusca</taxon>
        <taxon>Gastropoda</taxon>
        <taxon>Heterobranchia</taxon>
        <taxon>Euthyneura</taxon>
        <taxon>Panpulmonata</taxon>
        <taxon>Eupulmonata</taxon>
        <taxon>Stylommatophora</taxon>
        <taxon>Helicina</taxon>
        <taxon>Helicoidea</taxon>
        <taxon>Geomitridae</taxon>
        <taxon>Candidula</taxon>
    </lineage>
</organism>
<protein>
    <recommendedName>
        <fullName evidence="4">CUB domain-containing protein</fullName>
    </recommendedName>
</protein>
<sequence>MLQLFNVYFTPRFLLFLLKFVLYRAFINQFSISTVTCGGEITKNEGLLVSPNYPRFYPDQQTCVWRITVGDGFFISVTFDYFRVCGYFLYSPHCLSDYLEFRDGLNDTSPFLSRHCGNRIPGVVNSTTNHLYVKFVSDYSVNLYGFSASFAR</sequence>
<comment type="caution">
    <text evidence="5">The sequence shown here is derived from an EMBL/GenBank/DDBJ whole genome shotgun (WGS) entry which is preliminary data.</text>
</comment>
<dbReference type="Proteomes" id="UP000678393">
    <property type="component" value="Unassembled WGS sequence"/>
</dbReference>
<dbReference type="PROSITE" id="PS01180">
    <property type="entry name" value="CUB"/>
    <property type="match status" value="1"/>
</dbReference>
<evidence type="ECO:0000259" key="4">
    <source>
        <dbReference type="PROSITE" id="PS01180"/>
    </source>
</evidence>
<dbReference type="PANTHER" id="PTHR24251">
    <property type="entry name" value="OVOCHYMASE-RELATED"/>
    <property type="match status" value="1"/>
</dbReference>
<gene>
    <name evidence="5" type="ORF">CUNI_LOCUS10751</name>
</gene>
<dbReference type="EMBL" id="CAJHNH020001983">
    <property type="protein sequence ID" value="CAG5125193.1"/>
    <property type="molecule type" value="Genomic_DNA"/>
</dbReference>
<reference evidence="5" key="1">
    <citation type="submission" date="2021-04" db="EMBL/GenBank/DDBJ databases">
        <authorList>
            <consortium name="Molecular Ecology Group"/>
        </authorList>
    </citation>
    <scope>NUCLEOTIDE SEQUENCE</scope>
</reference>
<dbReference type="CDD" id="cd00041">
    <property type="entry name" value="CUB"/>
    <property type="match status" value="1"/>
</dbReference>
<dbReference type="OrthoDB" id="6083276at2759"/>
<name>A0A8S3Z713_9EUPU</name>
<evidence type="ECO:0000313" key="5">
    <source>
        <dbReference type="EMBL" id="CAG5125193.1"/>
    </source>
</evidence>
<evidence type="ECO:0000313" key="6">
    <source>
        <dbReference type="Proteomes" id="UP000678393"/>
    </source>
</evidence>
<dbReference type="Gene3D" id="2.60.120.290">
    <property type="entry name" value="Spermadhesin, CUB domain"/>
    <property type="match status" value="1"/>
</dbReference>
<dbReference type="FunFam" id="2.60.120.290:FF:000013">
    <property type="entry name" value="Membrane frizzled-related protein"/>
    <property type="match status" value="1"/>
</dbReference>